<comment type="caution">
    <text evidence="2">The sequence shown here is derived from an EMBL/GenBank/DDBJ whole genome shotgun (WGS) entry which is preliminary data.</text>
</comment>
<dbReference type="PANTHER" id="PTHR33395:SF22">
    <property type="entry name" value="REVERSE TRANSCRIPTASE DOMAIN-CONTAINING PROTEIN"/>
    <property type="match status" value="1"/>
</dbReference>
<name>A0AAV8Z3D0_9CUCU</name>
<evidence type="ECO:0000259" key="1">
    <source>
        <dbReference type="Pfam" id="PF14529"/>
    </source>
</evidence>
<evidence type="ECO:0000313" key="2">
    <source>
        <dbReference type="EMBL" id="KAJ8958616.1"/>
    </source>
</evidence>
<dbReference type="SUPFAM" id="SSF56219">
    <property type="entry name" value="DNase I-like"/>
    <property type="match status" value="1"/>
</dbReference>
<dbReference type="GO" id="GO:0007508">
    <property type="term" value="P:larval heart development"/>
    <property type="evidence" value="ECO:0007669"/>
    <property type="project" value="TreeGrafter"/>
</dbReference>
<feature type="non-terminal residue" evidence="2">
    <location>
        <position position="469"/>
    </location>
</feature>
<proteinExistence type="predicted"/>
<feature type="non-terminal residue" evidence="2">
    <location>
        <position position="1"/>
    </location>
</feature>
<organism evidence="2 3">
    <name type="scientific">Aromia moschata</name>
    <dbReference type="NCBI Taxonomy" id="1265417"/>
    <lineage>
        <taxon>Eukaryota</taxon>
        <taxon>Metazoa</taxon>
        <taxon>Ecdysozoa</taxon>
        <taxon>Arthropoda</taxon>
        <taxon>Hexapoda</taxon>
        <taxon>Insecta</taxon>
        <taxon>Pterygota</taxon>
        <taxon>Neoptera</taxon>
        <taxon>Endopterygota</taxon>
        <taxon>Coleoptera</taxon>
        <taxon>Polyphaga</taxon>
        <taxon>Cucujiformia</taxon>
        <taxon>Chrysomeloidea</taxon>
        <taxon>Cerambycidae</taxon>
        <taxon>Cerambycinae</taxon>
        <taxon>Callichromatini</taxon>
        <taxon>Aromia</taxon>
    </lineage>
</organism>
<evidence type="ECO:0000313" key="3">
    <source>
        <dbReference type="Proteomes" id="UP001162162"/>
    </source>
</evidence>
<protein>
    <recommendedName>
        <fullName evidence="1">Endonuclease/exonuclease/phosphatase domain-containing protein</fullName>
    </recommendedName>
</protein>
<dbReference type="InterPro" id="IPR005135">
    <property type="entry name" value="Endo/exonuclease/phosphatase"/>
</dbReference>
<dbReference type="Pfam" id="PF14529">
    <property type="entry name" value="Exo_endo_phos_2"/>
    <property type="match status" value="1"/>
</dbReference>
<gene>
    <name evidence="2" type="ORF">NQ318_016338</name>
</gene>
<dbReference type="GO" id="GO:0003824">
    <property type="term" value="F:catalytic activity"/>
    <property type="evidence" value="ECO:0007669"/>
    <property type="project" value="InterPro"/>
</dbReference>
<dbReference type="AlphaFoldDB" id="A0AAV8Z3D0"/>
<dbReference type="InterPro" id="IPR036691">
    <property type="entry name" value="Endo/exonu/phosph_ase_sf"/>
</dbReference>
<keyword evidence="3" id="KW-1185">Reference proteome</keyword>
<dbReference type="GO" id="GO:0061343">
    <property type="term" value="P:cell adhesion involved in heart morphogenesis"/>
    <property type="evidence" value="ECO:0007669"/>
    <property type="project" value="TreeGrafter"/>
</dbReference>
<dbReference type="Gene3D" id="3.60.10.10">
    <property type="entry name" value="Endonuclease/exonuclease/phosphatase"/>
    <property type="match status" value="1"/>
</dbReference>
<sequence length="469" mass="54183">VHQKSYRKKLETVQSSQPYIVELKYLYTNLASLVSKFQEFMLIINNLKPTIILISETWLKPIIPDSIINIPNYTIFRKDRTLSRGGGVCIYRKEKIEVEVLEHLDSSPIESLWLNIKWSELELNIACVYRPPNLASEDDVALLNLLIDASSSLKNLIIFGDFNYPELNWDCPSPTDGNTQSANFMNTYISTNLLQLIKKPTRFRAGNNPSLLDLILVNDPGLISTIEYEAPVGNSDHIVILAITQMNYRVSQTYTQQDKRNFPFGDYAKINTYFYNMPDIPDLDLENTWRYLLEKINNCVDQNVPIAQRRNSSKPWINASIRHDINIKRKLWKKYRSSNAHTDYQIYREYSNVVTTTIRNAKKQYEHNLVNSRSNKQFFKYIKNSLDSKVSSLLLRHPDTGELVSNPEEVANLFALEFSKSFNNEPEDNMPTLPENLRNPNTINTIHINEQKVMDTIDKIKSDSSSGPD</sequence>
<accession>A0AAV8Z3D0</accession>
<dbReference type="GO" id="GO:0031012">
    <property type="term" value="C:extracellular matrix"/>
    <property type="evidence" value="ECO:0007669"/>
    <property type="project" value="TreeGrafter"/>
</dbReference>
<reference evidence="2" key="1">
    <citation type="journal article" date="2023" name="Insect Mol. Biol.">
        <title>Genome sequencing provides insights into the evolution of gene families encoding plant cell wall-degrading enzymes in longhorned beetles.</title>
        <authorList>
            <person name="Shin N.R."/>
            <person name="Okamura Y."/>
            <person name="Kirsch R."/>
            <person name="Pauchet Y."/>
        </authorList>
    </citation>
    <scope>NUCLEOTIDE SEQUENCE</scope>
    <source>
        <strain evidence="2">AMC_N1</strain>
    </source>
</reference>
<feature type="domain" description="Endonuclease/exonuclease/phosphatase" evidence="1">
    <location>
        <begin position="124"/>
        <end position="240"/>
    </location>
</feature>
<dbReference type="EMBL" id="JAPWTK010000016">
    <property type="protein sequence ID" value="KAJ8958616.1"/>
    <property type="molecule type" value="Genomic_DNA"/>
</dbReference>
<dbReference type="PANTHER" id="PTHR33395">
    <property type="entry name" value="TRANSCRIPTASE, PUTATIVE-RELATED-RELATED"/>
    <property type="match status" value="1"/>
</dbReference>
<dbReference type="Proteomes" id="UP001162162">
    <property type="component" value="Unassembled WGS sequence"/>
</dbReference>